<evidence type="ECO:0000313" key="2">
    <source>
        <dbReference type="RefSeq" id="XP_022102652.1"/>
    </source>
</evidence>
<dbReference type="AlphaFoldDB" id="A0A8B7ZCE3"/>
<dbReference type="RefSeq" id="XP_022102652.1">
    <property type="nucleotide sequence ID" value="XM_022246960.1"/>
</dbReference>
<accession>A0A8B7ZCE3</accession>
<reference evidence="2" key="1">
    <citation type="submission" date="2025-08" db="UniProtKB">
        <authorList>
            <consortium name="RefSeq"/>
        </authorList>
    </citation>
    <scope>IDENTIFICATION</scope>
</reference>
<organism evidence="1 2">
    <name type="scientific">Acanthaster planci</name>
    <name type="common">Crown-of-thorns starfish</name>
    <dbReference type="NCBI Taxonomy" id="133434"/>
    <lineage>
        <taxon>Eukaryota</taxon>
        <taxon>Metazoa</taxon>
        <taxon>Echinodermata</taxon>
        <taxon>Eleutherozoa</taxon>
        <taxon>Asterozoa</taxon>
        <taxon>Asteroidea</taxon>
        <taxon>Valvatacea</taxon>
        <taxon>Valvatida</taxon>
        <taxon>Acanthasteridae</taxon>
        <taxon>Acanthaster</taxon>
    </lineage>
</organism>
<dbReference type="OrthoDB" id="10308298at2759"/>
<dbReference type="KEGG" id="aplc:110985730"/>
<gene>
    <name evidence="2" type="primary">LOC110985730</name>
</gene>
<name>A0A8B7ZCE3_ACAPL</name>
<dbReference type="GeneID" id="110985730"/>
<dbReference type="OMA" id="IALKTCC"/>
<proteinExistence type="predicted"/>
<dbReference type="Proteomes" id="UP000694845">
    <property type="component" value="Unplaced"/>
</dbReference>
<dbReference type="Gene3D" id="2.10.90.10">
    <property type="entry name" value="Cystine-knot cytokines"/>
    <property type="match status" value="1"/>
</dbReference>
<dbReference type="InterPro" id="IPR029034">
    <property type="entry name" value="Cystine-knot_cytokine"/>
</dbReference>
<dbReference type="SUPFAM" id="SSF57501">
    <property type="entry name" value="Cystine-knot cytokines"/>
    <property type="match status" value="1"/>
</dbReference>
<sequence>MVSLRVRERLQVSALLALTFVAFAGARYTPSKYYDENEEHSRLPNDSVQQFIDTLRIPPQLSPVTNDFPTREDFLRMPSMEGADAQRIAFGESKPTHSPAVEIPLTPRNRRSLSYPFYKRSMVSSEETVRACEAQSDWVQITRATALENEEVILGTRQWFWQTTCLDEGGKCYGFMETPRMTSSCRPVFSWVVAWARPESVMNYTWRFIALKTCCSCAVIKASSNLPLEK</sequence>
<evidence type="ECO:0000313" key="1">
    <source>
        <dbReference type="Proteomes" id="UP000694845"/>
    </source>
</evidence>
<keyword evidence="1" id="KW-1185">Reference proteome</keyword>
<protein>
    <submittedName>
        <fullName evidence="2">Uncharacterized protein LOC110985730</fullName>
    </submittedName>
</protein>
<dbReference type="PROSITE" id="PS50270">
    <property type="entry name" value="NGF_2"/>
    <property type="match status" value="1"/>
</dbReference>